<dbReference type="InterPro" id="IPR016516">
    <property type="entry name" value="UCP07580"/>
</dbReference>
<proteinExistence type="predicted"/>
<keyword evidence="2" id="KW-1185">Reference proteome</keyword>
<dbReference type="Pfam" id="PF10118">
    <property type="entry name" value="Metal_hydrol"/>
    <property type="match status" value="1"/>
</dbReference>
<organism evidence="1 2">
    <name type="scientific">Mycolicibacterium hassiacum (strain DSM 44199 / CIP 105218 / JCM 12690 / 3849)</name>
    <name type="common">Mycobacterium hassiacum</name>
    <dbReference type="NCBI Taxonomy" id="1122247"/>
    <lineage>
        <taxon>Bacteria</taxon>
        <taxon>Bacillati</taxon>
        <taxon>Actinomycetota</taxon>
        <taxon>Actinomycetes</taxon>
        <taxon>Mycobacteriales</taxon>
        <taxon>Mycobacteriaceae</taxon>
        <taxon>Mycolicibacterium</taxon>
    </lineage>
</organism>
<protein>
    <submittedName>
        <fullName evidence="1">Putative metal-dependent hydrolase family protein</fullName>
    </submittedName>
</protein>
<gene>
    <name evidence="1" type="ORF">C731_4706</name>
</gene>
<evidence type="ECO:0000313" key="2">
    <source>
        <dbReference type="Proteomes" id="UP000006265"/>
    </source>
</evidence>
<name>K5B9Y3_MYCHD</name>
<reference evidence="1 2" key="1">
    <citation type="journal article" date="2012" name="J. Bacteriol.">
        <title>Genome sequence of Mycobacterium hassiacum DSM 44199, a rare source of heat-stable mycobacterial proteins.</title>
        <authorList>
            <person name="Tiago I."/>
            <person name="Maranha A."/>
            <person name="Mendes V."/>
            <person name="Alarico S."/>
            <person name="Moynihan P.J."/>
            <person name="Clarke A.J."/>
            <person name="Macedo-Ribeiro S."/>
            <person name="Pereira P.J."/>
            <person name="Empadinhas N."/>
        </authorList>
    </citation>
    <scope>NUCLEOTIDE SEQUENCE [LARGE SCALE GENOMIC DNA]</scope>
    <source>
        <strain evidence="2">DSM 44199 / CIP 105218 / JCM 12690 / 3849</strain>
    </source>
</reference>
<keyword evidence="1" id="KW-0378">Hydrolase</keyword>
<dbReference type="RefSeq" id="WP_005632329.1">
    <property type="nucleotide sequence ID" value="NZ_AMRA01000150.1"/>
</dbReference>
<accession>K5B9Y3</accession>
<dbReference type="EMBL" id="AMRA01000150">
    <property type="protein sequence ID" value="EKF21290.1"/>
    <property type="molecule type" value="Genomic_DNA"/>
</dbReference>
<dbReference type="Proteomes" id="UP000006265">
    <property type="component" value="Unassembled WGS sequence"/>
</dbReference>
<dbReference type="AlphaFoldDB" id="K5B9Y3"/>
<evidence type="ECO:0000313" key="1">
    <source>
        <dbReference type="EMBL" id="EKF21290.1"/>
    </source>
</evidence>
<sequence>MATIEPAVAKLEADYNHFFENTGLKFCLAYCAGLETIGPMVASFFFNRAPDLMRNWHEPTTYLWLWHMAEEYEHRVVTNYTLRELCESYWYRVYGMWYEAIHL</sequence>
<dbReference type="GO" id="GO:0016787">
    <property type="term" value="F:hydrolase activity"/>
    <property type="evidence" value="ECO:0007669"/>
    <property type="project" value="UniProtKB-KW"/>
</dbReference>
<feature type="non-terminal residue" evidence="1">
    <location>
        <position position="103"/>
    </location>
</feature>
<dbReference type="eggNOG" id="COG3687">
    <property type="taxonomic scope" value="Bacteria"/>
</dbReference>
<comment type="caution">
    <text evidence="1">The sequence shown here is derived from an EMBL/GenBank/DDBJ whole genome shotgun (WGS) entry which is preliminary data.</text>
</comment>